<keyword evidence="4" id="KW-1185">Reference proteome</keyword>
<evidence type="ECO:0000313" key="4">
    <source>
        <dbReference type="Proteomes" id="UP000516160"/>
    </source>
</evidence>
<reference evidence="3 4" key="1">
    <citation type="submission" date="2020-07" db="EMBL/GenBank/DDBJ databases">
        <title>Alkalicella. sp. LB2 genome.</title>
        <authorList>
            <person name="Postec A."/>
            <person name="Quemeneur M."/>
        </authorList>
    </citation>
    <scope>NUCLEOTIDE SEQUENCE [LARGE SCALE GENOMIC DNA]</scope>
    <source>
        <strain evidence="3 4">LB2</strain>
    </source>
</reference>
<dbReference type="Pfam" id="PF13185">
    <property type="entry name" value="GAF_2"/>
    <property type="match status" value="1"/>
</dbReference>
<dbReference type="KEGG" id="acae:HYG86_14035"/>
<keyword evidence="1" id="KW-0812">Transmembrane</keyword>
<dbReference type="InterPro" id="IPR003018">
    <property type="entry name" value="GAF"/>
</dbReference>
<dbReference type="SUPFAM" id="SSF55781">
    <property type="entry name" value="GAF domain-like"/>
    <property type="match status" value="1"/>
</dbReference>
<keyword evidence="1" id="KW-0472">Membrane</keyword>
<dbReference type="SMART" id="SM00065">
    <property type="entry name" value="GAF"/>
    <property type="match status" value="1"/>
</dbReference>
<evidence type="ECO:0000313" key="3">
    <source>
        <dbReference type="EMBL" id="QNO15804.1"/>
    </source>
</evidence>
<dbReference type="Gene3D" id="3.30.450.40">
    <property type="match status" value="1"/>
</dbReference>
<keyword evidence="1" id="KW-1133">Transmembrane helix</keyword>
<organism evidence="3 4">
    <name type="scientific">Alkalicella caledoniensis</name>
    <dbReference type="NCBI Taxonomy" id="2731377"/>
    <lineage>
        <taxon>Bacteria</taxon>
        <taxon>Bacillati</taxon>
        <taxon>Bacillota</taxon>
        <taxon>Clostridia</taxon>
        <taxon>Eubacteriales</taxon>
        <taxon>Proteinivoracaceae</taxon>
        <taxon>Alkalicella</taxon>
    </lineage>
</organism>
<name>A0A7G9WAU2_ALKCA</name>
<dbReference type="RefSeq" id="WP_213166208.1">
    <property type="nucleotide sequence ID" value="NZ_CP058559.1"/>
</dbReference>
<feature type="transmembrane region" description="Helical" evidence="1">
    <location>
        <begin position="47"/>
        <end position="68"/>
    </location>
</feature>
<gene>
    <name evidence="3" type="ORF">HYG86_14035</name>
</gene>
<feature type="domain" description="GAF" evidence="2">
    <location>
        <begin position="130"/>
        <end position="271"/>
    </location>
</feature>
<protein>
    <submittedName>
        <fullName evidence="3">GAF domain-containing protein</fullName>
    </submittedName>
</protein>
<accession>A0A7G9WAU2</accession>
<dbReference type="EMBL" id="CP058559">
    <property type="protein sequence ID" value="QNO15804.1"/>
    <property type="molecule type" value="Genomic_DNA"/>
</dbReference>
<evidence type="ECO:0000256" key="1">
    <source>
        <dbReference type="SAM" id="Phobius"/>
    </source>
</evidence>
<feature type="transmembrane region" description="Helical" evidence="1">
    <location>
        <begin position="12"/>
        <end position="35"/>
    </location>
</feature>
<proteinExistence type="predicted"/>
<evidence type="ECO:0000259" key="2">
    <source>
        <dbReference type="SMART" id="SM00065"/>
    </source>
</evidence>
<sequence>MNSNIILKSKWGIFMYVSTILIPILTSILLAIGVLPNFDQWGNGVTGLFTVISFLGLILITTSIISIVKISNIIEKAYANSLYKPETQYNKKRSMTIFQKILKLQRQMRIISLENQILYDTALAIHTSTSLSELLDTVLGRMRTHLGGDFAYVCMLEGGSLHIEKTNSFDKSSLQKSSFRVGEGLVGESLLKDHPIITGDVLKDPRYIKVFEECKSQLTIPLKVYNQKIGVLVLGSFKKNHFKNKDLLLLKTISSEIAIAINSAKLTEELRSEKDQIHTLYSSAQEITSSIDISEVMETGINTITELSDA</sequence>
<dbReference type="AlphaFoldDB" id="A0A7G9WAU2"/>
<dbReference type="InterPro" id="IPR029016">
    <property type="entry name" value="GAF-like_dom_sf"/>
</dbReference>
<dbReference type="Proteomes" id="UP000516160">
    <property type="component" value="Chromosome"/>
</dbReference>